<evidence type="ECO:0000313" key="2">
    <source>
        <dbReference type="Proteomes" id="UP000735302"/>
    </source>
</evidence>
<organism evidence="1 2">
    <name type="scientific">Plakobranchus ocellatus</name>
    <dbReference type="NCBI Taxonomy" id="259542"/>
    <lineage>
        <taxon>Eukaryota</taxon>
        <taxon>Metazoa</taxon>
        <taxon>Spiralia</taxon>
        <taxon>Lophotrochozoa</taxon>
        <taxon>Mollusca</taxon>
        <taxon>Gastropoda</taxon>
        <taxon>Heterobranchia</taxon>
        <taxon>Euthyneura</taxon>
        <taxon>Panpulmonata</taxon>
        <taxon>Sacoglossa</taxon>
        <taxon>Placobranchoidea</taxon>
        <taxon>Plakobranchidae</taxon>
        <taxon>Plakobranchus</taxon>
    </lineage>
</organism>
<dbReference type="PANTHER" id="PTHR47577:SF2">
    <property type="entry name" value="THAP DOMAIN CONTAINING 9"/>
    <property type="match status" value="1"/>
</dbReference>
<dbReference type="EMBL" id="BLXT01007628">
    <property type="protein sequence ID" value="GFO40642.1"/>
    <property type="molecule type" value="Genomic_DNA"/>
</dbReference>
<reference evidence="1 2" key="1">
    <citation type="journal article" date="2021" name="Elife">
        <title>Chloroplast acquisition without the gene transfer in kleptoplastic sea slugs, Plakobranchus ocellatus.</title>
        <authorList>
            <person name="Maeda T."/>
            <person name="Takahashi S."/>
            <person name="Yoshida T."/>
            <person name="Shimamura S."/>
            <person name="Takaki Y."/>
            <person name="Nagai Y."/>
            <person name="Toyoda A."/>
            <person name="Suzuki Y."/>
            <person name="Arimoto A."/>
            <person name="Ishii H."/>
            <person name="Satoh N."/>
            <person name="Nishiyama T."/>
            <person name="Hasebe M."/>
            <person name="Maruyama T."/>
            <person name="Minagawa J."/>
            <person name="Obokata J."/>
            <person name="Shigenobu S."/>
        </authorList>
    </citation>
    <scope>NUCLEOTIDE SEQUENCE [LARGE SCALE GENOMIC DNA]</scope>
</reference>
<proteinExistence type="predicted"/>
<name>A0AAV4D981_9GAST</name>
<sequence>MCQQSVQDDSKDILMARRYELLAEVEEEDGAERSTIKEAPPLPELSIYRESAVGYISGFAIRIVERKLKCPDCKVALQVKAVDGSQPSHGLILQKDRGGLIKPSQSVIDICVHSERIFQKLLYVNKQRIPQGEGLPGAIAHAVLQDIGTKMFDSLGDHNFMLDTQPENNHVFALITAVTRLINYVEDDSCVDIIALTTTTKIRNEKEQEEDEEQRQR</sequence>
<evidence type="ECO:0000313" key="1">
    <source>
        <dbReference type="EMBL" id="GFO40642.1"/>
    </source>
</evidence>
<dbReference type="AlphaFoldDB" id="A0AAV4D981"/>
<protein>
    <submittedName>
        <fullName evidence="1">THAP domain containing 9</fullName>
    </submittedName>
</protein>
<accession>A0AAV4D981</accession>
<gene>
    <name evidence="1" type="ORF">PoB_006714700</name>
</gene>
<keyword evidence="2" id="KW-1185">Reference proteome</keyword>
<dbReference type="PANTHER" id="PTHR47577">
    <property type="entry name" value="THAP DOMAIN-CONTAINING PROTEIN 6"/>
    <property type="match status" value="1"/>
</dbReference>
<comment type="caution">
    <text evidence="1">The sequence shown here is derived from an EMBL/GenBank/DDBJ whole genome shotgun (WGS) entry which is preliminary data.</text>
</comment>
<dbReference type="Proteomes" id="UP000735302">
    <property type="component" value="Unassembled WGS sequence"/>
</dbReference>